<gene>
    <name evidence="6" type="primary">adaA</name>
    <name evidence="6" type="ORF">AGI3411_03062</name>
</gene>
<feature type="domain" description="HTH araC/xylS-type" evidence="5">
    <location>
        <begin position="189"/>
        <end position="286"/>
    </location>
</feature>
<dbReference type="GO" id="GO:0032259">
    <property type="term" value="P:methylation"/>
    <property type="evidence" value="ECO:0007669"/>
    <property type="project" value="UniProtKB-KW"/>
</dbReference>
<dbReference type="GO" id="GO:0043565">
    <property type="term" value="F:sequence-specific DNA binding"/>
    <property type="evidence" value="ECO:0007669"/>
    <property type="project" value="InterPro"/>
</dbReference>
<dbReference type="Proteomes" id="UP000289184">
    <property type="component" value="Unassembled WGS sequence"/>
</dbReference>
<keyword evidence="7" id="KW-1185">Reference proteome</keyword>
<dbReference type="EC" id="2.1.1.-" evidence="6"/>
<dbReference type="SMART" id="SM00342">
    <property type="entry name" value="HTH_ARAC"/>
    <property type="match status" value="1"/>
</dbReference>
<dbReference type="PANTHER" id="PTHR46796">
    <property type="entry name" value="HTH-TYPE TRANSCRIPTIONAL ACTIVATOR RHAS-RELATED"/>
    <property type="match status" value="1"/>
</dbReference>
<evidence type="ECO:0000259" key="5">
    <source>
        <dbReference type="PROSITE" id="PS01124"/>
    </source>
</evidence>
<dbReference type="PROSITE" id="PS01124">
    <property type="entry name" value="HTH_ARAC_FAMILY_2"/>
    <property type="match status" value="1"/>
</dbReference>
<evidence type="ECO:0000256" key="4">
    <source>
        <dbReference type="SAM" id="MobiDB-lite"/>
    </source>
</evidence>
<protein>
    <submittedName>
        <fullName evidence="6">Bifunctional transcriptional activator/DNA repair enzyme AdaA</fullName>
        <ecNumber evidence="6">2.1.1.-</ecNumber>
    </submittedName>
</protein>
<dbReference type="SUPFAM" id="SSF46689">
    <property type="entry name" value="Homeodomain-like"/>
    <property type="match status" value="2"/>
</dbReference>
<dbReference type="GO" id="GO:0003700">
    <property type="term" value="F:DNA-binding transcription factor activity"/>
    <property type="evidence" value="ECO:0007669"/>
    <property type="project" value="InterPro"/>
</dbReference>
<proteinExistence type="predicted"/>
<evidence type="ECO:0000256" key="1">
    <source>
        <dbReference type="ARBA" id="ARBA00023015"/>
    </source>
</evidence>
<keyword evidence="3" id="KW-0804">Transcription</keyword>
<dbReference type="EMBL" id="UFQB01000012">
    <property type="protein sequence ID" value="SSW67399.1"/>
    <property type="molecule type" value="Genomic_DNA"/>
</dbReference>
<dbReference type="AlphaFoldDB" id="A0A446CHQ0"/>
<dbReference type="InterPro" id="IPR009057">
    <property type="entry name" value="Homeodomain-like_sf"/>
</dbReference>
<name>A0A446CHQ0_9BURK</name>
<dbReference type="PANTHER" id="PTHR46796:SF2">
    <property type="entry name" value="TRANSCRIPTIONAL REGULATORY PROTEIN"/>
    <property type="match status" value="1"/>
</dbReference>
<dbReference type="InterPro" id="IPR003313">
    <property type="entry name" value="AraC-bd"/>
</dbReference>
<dbReference type="InterPro" id="IPR050204">
    <property type="entry name" value="AraC_XylS_family_regulators"/>
</dbReference>
<keyword evidence="6" id="KW-0489">Methyltransferase</keyword>
<dbReference type="Pfam" id="PF12833">
    <property type="entry name" value="HTH_18"/>
    <property type="match status" value="1"/>
</dbReference>
<organism evidence="6 7">
    <name type="scientific">Achromobacter agilis</name>
    <dbReference type="NCBI Taxonomy" id="1353888"/>
    <lineage>
        <taxon>Bacteria</taxon>
        <taxon>Pseudomonadati</taxon>
        <taxon>Pseudomonadota</taxon>
        <taxon>Betaproteobacteria</taxon>
        <taxon>Burkholderiales</taxon>
        <taxon>Alcaligenaceae</taxon>
        <taxon>Achromobacter</taxon>
    </lineage>
</organism>
<dbReference type="GO" id="GO:0008168">
    <property type="term" value="F:methyltransferase activity"/>
    <property type="evidence" value="ECO:0007669"/>
    <property type="project" value="UniProtKB-KW"/>
</dbReference>
<dbReference type="SUPFAM" id="SSF51215">
    <property type="entry name" value="Regulatory protein AraC"/>
    <property type="match status" value="1"/>
</dbReference>
<sequence length="289" mass="32006">MHPANAAPPDSGAPAMPGVPAAFDHPGDRAEFRQAPHLPGVELYRAHIIRHAFEPHTHEAYGLGAIESGVERFRYRGSDHLAPPGSVVLMNPDELHTGRAETEGGWRYRMAYLDPDVVARVTGDSRWWFDAAVGADAAGAQRVTTLLDTLWQAREPLAFDSALYALLAEFRRHARMARPARAEGAPRFAPVIDYLRANLSRRLTLNELAAVAGLSPFHFLRRFQAQYHATPQQMLMALRLFEAKRRLAAGEPPAQVALAAGLTDQAHLTRAFSHRYGVTPARYQKQVRS</sequence>
<keyword evidence="2" id="KW-0238">DNA-binding</keyword>
<evidence type="ECO:0000256" key="3">
    <source>
        <dbReference type="ARBA" id="ARBA00023163"/>
    </source>
</evidence>
<reference evidence="6 7" key="1">
    <citation type="submission" date="2018-07" db="EMBL/GenBank/DDBJ databases">
        <authorList>
            <person name="Peeters C."/>
        </authorList>
    </citation>
    <scope>NUCLEOTIDE SEQUENCE [LARGE SCALE GENOMIC DNA]</scope>
    <source>
        <strain evidence="6 7">LMG 3411</strain>
    </source>
</reference>
<dbReference type="InterPro" id="IPR018060">
    <property type="entry name" value="HTH_AraC"/>
</dbReference>
<dbReference type="InterPro" id="IPR037923">
    <property type="entry name" value="HTH-like"/>
</dbReference>
<evidence type="ECO:0000313" key="7">
    <source>
        <dbReference type="Proteomes" id="UP000289184"/>
    </source>
</evidence>
<keyword evidence="1" id="KW-0805">Transcription regulation</keyword>
<dbReference type="Gene3D" id="1.10.10.60">
    <property type="entry name" value="Homeodomain-like"/>
    <property type="match status" value="1"/>
</dbReference>
<dbReference type="Pfam" id="PF02311">
    <property type="entry name" value="AraC_binding"/>
    <property type="match status" value="1"/>
</dbReference>
<evidence type="ECO:0000256" key="2">
    <source>
        <dbReference type="ARBA" id="ARBA00023125"/>
    </source>
</evidence>
<evidence type="ECO:0000313" key="6">
    <source>
        <dbReference type="EMBL" id="SSW67399.1"/>
    </source>
</evidence>
<feature type="region of interest" description="Disordered" evidence="4">
    <location>
        <begin position="1"/>
        <end position="26"/>
    </location>
</feature>
<keyword evidence="6" id="KW-0808">Transferase</keyword>
<accession>A0A446CHQ0</accession>